<comment type="caution">
    <text evidence="2">The sequence shown here is derived from an EMBL/GenBank/DDBJ whole genome shotgun (WGS) entry which is preliminary data.</text>
</comment>
<keyword evidence="3" id="KW-1185">Reference proteome</keyword>
<proteinExistence type="predicted"/>
<feature type="compositionally biased region" description="Polar residues" evidence="1">
    <location>
        <begin position="1"/>
        <end position="13"/>
    </location>
</feature>
<name>A0A9Q3CX36_9BASI</name>
<protein>
    <submittedName>
        <fullName evidence="2">Uncharacterized protein</fullName>
    </submittedName>
</protein>
<dbReference type="OrthoDB" id="2194665at2759"/>
<sequence>MVTSQQLQPVASSSRRREDHLPLPFPSSQVFQKRECWLIQVTREDPNMANDSQDAVARLFRRVDRNSREVIPYTHDRIIPNTSSEEKAAKYAWYEDEFIQDFERTFDDLGKDS</sequence>
<reference evidence="2" key="1">
    <citation type="submission" date="2021-03" db="EMBL/GenBank/DDBJ databases">
        <title>Draft genome sequence of rust myrtle Austropuccinia psidii MF-1, a brazilian biotype.</title>
        <authorList>
            <person name="Quecine M.C."/>
            <person name="Pachon D.M.R."/>
            <person name="Bonatelli M.L."/>
            <person name="Correr F.H."/>
            <person name="Franceschini L.M."/>
            <person name="Leite T.F."/>
            <person name="Margarido G.R.A."/>
            <person name="Almeida C.A."/>
            <person name="Ferrarezi J.A."/>
            <person name="Labate C.A."/>
        </authorList>
    </citation>
    <scope>NUCLEOTIDE SEQUENCE</scope>
    <source>
        <strain evidence="2">MF-1</strain>
    </source>
</reference>
<gene>
    <name evidence="2" type="ORF">O181_030950</name>
</gene>
<dbReference type="EMBL" id="AVOT02010973">
    <property type="protein sequence ID" value="MBW0491235.1"/>
    <property type="molecule type" value="Genomic_DNA"/>
</dbReference>
<evidence type="ECO:0000313" key="2">
    <source>
        <dbReference type="EMBL" id="MBW0491235.1"/>
    </source>
</evidence>
<dbReference type="Proteomes" id="UP000765509">
    <property type="component" value="Unassembled WGS sequence"/>
</dbReference>
<evidence type="ECO:0000313" key="3">
    <source>
        <dbReference type="Proteomes" id="UP000765509"/>
    </source>
</evidence>
<dbReference type="AlphaFoldDB" id="A0A9Q3CX36"/>
<organism evidence="2 3">
    <name type="scientific">Austropuccinia psidii MF-1</name>
    <dbReference type="NCBI Taxonomy" id="1389203"/>
    <lineage>
        <taxon>Eukaryota</taxon>
        <taxon>Fungi</taxon>
        <taxon>Dikarya</taxon>
        <taxon>Basidiomycota</taxon>
        <taxon>Pucciniomycotina</taxon>
        <taxon>Pucciniomycetes</taxon>
        <taxon>Pucciniales</taxon>
        <taxon>Sphaerophragmiaceae</taxon>
        <taxon>Austropuccinia</taxon>
    </lineage>
</organism>
<accession>A0A9Q3CX36</accession>
<evidence type="ECO:0000256" key="1">
    <source>
        <dbReference type="SAM" id="MobiDB-lite"/>
    </source>
</evidence>
<feature type="region of interest" description="Disordered" evidence="1">
    <location>
        <begin position="1"/>
        <end position="26"/>
    </location>
</feature>